<organism evidence="1 2">
    <name type="scientific">Intoshia linei</name>
    <dbReference type="NCBI Taxonomy" id="1819745"/>
    <lineage>
        <taxon>Eukaryota</taxon>
        <taxon>Metazoa</taxon>
        <taxon>Spiralia</taxon>
        <taxon>Lophotrochozoa</taxon>
        <taxon>Mesozoa</taxon>
        <taxon>Orthonectida</taxon>
        <taxon>Rhopaluridae</taxon>
        <taxon>Intoshia</taxon>
    </lineage>
</organism>
<sequence>MTNKRNKMYGGLIDKKLSNFSRLPRYKDILGRYHFLQKESKGSSTSLIVSNMIYEINTLWTKMSIPVMSNSNIKRNILNFIKKYKTISKGHSNKSKMNKFNDSLNNIFDATPPCPKFLCYEDKEFYNLQKTSGGSIGYISKLMKDMKLNIFCQLNNTYEEYDALEDDFKLNEKVDSKIFVSVNLTSYIAESVLGLVNIKCAKRGAIQKGLSDINTTN</sequence>
<accession>A0A177B8R3</accession>
<evidence type="ECO:0000313" key="1">
    <source>
        <dbReference type="EMBL" id="OAF69951.1"/>
    </source>
</evidence>
<keyword evidence="2" id="KW-1185">Reference proteome</keyword>
<protein>
    <submittedName>
        <fullName evidence="1">Uncharacterized protein</fullName>
    </submittedName>
</protein>
<dbReference type="EMBL" id="LWCA01000207">
    <property type="protein sequence ID" value="OAF69951.1"/>
    <property type="molecule type" value="Genomic_DNA"/>
</dbReference>
<reference evidence="1 2" key="1">
    <citation type="submission" date="2016-04" db="EMBL/GenBank/DDBJ databases">
        <title>The genome of Intoshia linei affirms orthonectids as highly simplified spiralians.</title>
        <authorList>
            <person name="Mikhailov K.V."/>
            <person name="Slusarev G.S."/>
            <person name="Nikitin M.A."/>
            <person name="Logacheva M.D."/>
            <person name="Penin A."/>
            <person name="Aleoshin V."/>
            <person name="Panchin Y.V."/>
        </authorList>
    </citation>
    <scope>NUCLEOTIDE SEQUENCE [LARGE SCALE GENOMIC DNA]</scope>
    <source>
        <strain evidence="1">Intl2013</strain>
        <tissue evidence="1">Whole animal</tissue>
    </source>
</reference>
<name>A0A177B8R3_9BILA</name>
<proteinExistence type="predicted"/>
<evidence type="ECO:0000313" key="2">
    <source>
        <dbReference type="Proteomes" id="UP000078046"/>
    </source>
</evidence>
<dbReference type="AlphaFoldDB" id="A0A177B8R3"/>
<gene>
    <name evidence="1" type="ORF">A3Q56_02294</name>
</gene>
<comment type="caution">
    <text evidence="1">The sequence shown here is derived from an EMBL/GenBank/DDBJ whole genome shotgun (WGS) entry which is preliminary data.</text>
</comment>
<dbReference type="Proteomes" id="UP000078046">
    <property type="component" value="Unassembled WGS sequence"/>
</dbReference>